<dbReference type="EMBL" id="CAJOBE010023625">
    <property type="protein sequence ID" value="CAF4257977.1"/>
    <property type="molecule type" value="Genomic_DNA"/>
</dbReference>
<comment type="caution">
    <text evidence="1">The sequence shown here is derived from an EMBL/GenBank/DDBJ whole genome shotgun (WGS) entry which is preliminary data.</text>
</comment>
<gene>
    <name evidence="1" type="ORF">FNK824_LOCUS38934</name>
</gene>
<sequence length="94" mass="10763">LSNHVNILINNQQSNPNVIRDSHTLLQTHARNFSSLKVSSETNIGLANALKINYDLLAQELWSIKRIVDDPIPTSYCGRYIWKITNVQERIGIY</sequence>
<evidence type="ECO:0000313" key="2">
    <source>
        <dbReference type="Proteomes" id="UP000663874"/>
    </source>
</evidence>
<organism evidence="1 2">
    <name type="scientific">Rotaria sordida</name>
    <dbReference type="NCBI Taxonomy" id="392033"/>
    <lineage>
        <taxon>Eukaryota</taxon>
        <taxon>Metazoa</taxon>
        <taxon>Spiralia</taxon>
        <taxon>Gnathifera</taxon>
        <taxon>Rotifera</taxon>
        <taxon>Eurotatoria</taxon>
        <taxon>Bdelloidea</taxon>
        <taxon>Philodinida</taxon>
        <taxon>Philodinidae</taxon>
        <taxon>Rotaria</taxon>
    </lineage>
</organism>
<evidence type="ECO:0000313" key="1">
    <source>
        <dbReference type="EMBL" id="CAF4257977.1"/>
    </source>
</evidence>
<dbReference type="Proteomes" id="UP000663874">
    <property type="component" value="Unassembled WGS sequence"/>
</dbReference>
<proteinExistence type="predicted"/>
<dbReference type="AlphaFoldDB" id="A0A820F387"/>
<feature type="non-terminal residue" evidence="1">
    <location>
        <position position="1"/>
    </location>
</feature>
<accession>A0A820F387</accession>
<name>A0A820F387_9BILA</name>
<reference evidence="1" key="1">
    <citation type="submission" date="2021-02" db="EMBL/GenBank/DDBJ databases">
        <authorList>
            <person name="Nowell W R."/>
        </authorList>
    </citation>
    <scope>NUCLEOTIDE SEQUENCE</scope>
</reference>
<protein>
    <submittedName>
        <fullName evidence="1">Uncharacterized protein</fullName>
    </submittedName>
</protein>